<dbReference type="CDD" id="cd11579">
    <property type="entry name" value="Glyco_tran_WbsX"/>
    <property type="match status" value="1"/>
</dbReference>
<organism evidence="1 2">
    <name type="scientific">Paenibacillus nasutitermitis</name>
    <dbReference type="NCBI Taxonomy" id="1652958"/>
    <lineage>
        <taxon>Bacteria</taxon>
        <taxon>Bacillati</taxon>
        <taxon>Bacillota</taxon>
        <taxon>Bacilli</taxon>
        <taxon>Bacillales</taxon>
        <taxon>Paenibacillaceae</taxon>
        <taxon>Paenibacillus</taxon>
    </lineage>
</organism>
<reference evidence="1" key="2">
    <citation type="submission" date="2020-09" db="EMBL/GenBank/DDBJ databases">
        <authorList>
            <person name="Sun Q."/>
            <person name="Zhou Y."/>
        </authorList>
    </citation>
    <scope>NUCLEOTIDE SEQUENCE</scope>
    <source>
        <strain evidence="1">CGMCC 1.15178</strain>
    </source>
</reference>
<gene>
    <name evidence="1" type="ORF">GCM10010911_54260</name>
</gene>
<dbReference type="Proteomes" id="UP000612456">
    <property type="component" value="Unassembled WGS sequence"/>
</dbReference>
<dbReference type="EMBL" id="BMHP01000004">
    <property type="protein sequence ID" value="GGD88821.1"/>
    <property type="molecule type" value="Genomic_DNA"/>
</dbReference>
<reference evidence="1" key="1">
    <citation type="journal article" date="2014" name="Int. J. Syst. Evol. Microbiol.">
        <title>Complete genome sequence of Corynebacterium casei LMG S-19264T (=DSM 44701T), isolated from a smear-ripened cheese.</title>
        <authorList>
            <consortium name="US DOE Joint Genome Institute (JGI-PGF)"/>
            <person name="Walter F."/>
            <person name="Albersmeier A."/>
            <person name="Kalinowski J."/>
            <person name="Ruckert C."/>
        </authorList>
    </citation>
    <scope>NUCLEOTIDE SEQUENCE</scope>
    <source>
        <strain evidence="1">CGMCC 1.15178</strain>
    </source>
</reference>
<dbReference type="InterPro" id="IPR032719">
    <property type="entry name" value="WbsX"/>
</dbReference>
<evidence type="ECO:0000313" key="1">
    <source>
        <dbReference type="EMBL" id="GGD88821.1"/>
    </source>
</evidence>
<dbReference type="AlphaFoldDB" id="A0A916ZCQ1"/>
<dbReference type="RefSeq" id="WP_188996935.1">
    <property type="nucleotide sequence ID" value="NZ_BMHP01000004.1"/>
</dbReference>
<accession>A0A916ZCQ1</accession>
<dbReference type="Gene3D" id="3.20.20.80">
    <property type="entry name" value="Glycosidases"/>
    <property type="match status" value="1"/>
</dbReference>
<evidence type="ECO:0000313" key="2">
    <source>
        <dbReference type="Proteomes" id="UP000612456"/>
    </source>
</evidence>
<comment type="caution">
    <text evidence="1">The sequence shown here is derived from an EMBL/GenBank/DDBJ whole genome shotgun (WGS) entry which is preliminary data.</text>
</comment>
<keyword evidence="2" id="KW-1185">Reference proteome</keyword>
<dbReference type="PANTHER" id="PTHR41244:SF1">
    <property type="entry name" value="GLYCOSYLTRANSFERASE"/>
    <property type="match status" value="1"/>
</dbReference>
<sequence length="370" mass="43347">MTKYDVAAFIWPSYTGDEPRTTMFWPEGYGEWQTVKNAVRKFPEHNWPRKPLWGYVNEADPYVMEMQINAAAEHGVNVFIYDWYWYDGRPFLEQCLNNGYLKAKNNDKVKFYLMWANHNVNNVWDIRISHQEDNIIWDAAVDRPEFEKIADRLIENYFKHPSYYKLDGKPVFMIYDLANLMKGLGGADATQEALAWFRERAVQAGFPGLHLQLTIWGEQSFNMSGVDGERTATTSEIVKVLDFDSISHYQFVHFVDIDRDYNAIMEDVTKEWERIDQAYDIPYYPHISIGWDNNPRFQGLRPGIVKNNTPDNVKKAFQKAKAYADSHPDQQPLIVINSWNEWTETSYLQPDDLYGYGYLEAVKEVFGSED</sequence>
<dbReference type="Pfam" id="PF14307">
    <property type="entry name" value="Glyco_tran_WbsX"/>
    <property type="match status" value="1"/>
</dbReference>
<dbReference type="PANTHER" id="PTHR41244">
    <property type="entry name" value="RHAMNAN SYNTHESIS F"/>
    <property type="match status" value="1"/>
</dbReference>
<name>A0A916ZCQ1_9BACL</name>
<evidence type="ECO:0008006" key="3">
    <source>
        <dbReference type="Google" id="ProtNLM"/>
    </source>
</evidence>
<protein>
    <recommendedName>
        <fullName evidence="3">Glycosyltransferase WbsX</fullName>
    </recommendedName>
</protein>
<proteinExistence type="predicted"/>